<evidence type="ECO:0000256" key="1">
    <source>
        <dbReference type="SAM" id="MobiDB-lite"/>
    </source>
</evidence>
<evidence type="ECO:0000313" key="5">
    <source>
        <dbReference type="Proteomes" id="UP000663877"/>
    </source>
</evidence>
<evidence type="ECO:0000313" key="2">
    <source>
        <dbReference type="EMBL" id="CAF1451845.1"/>
    </source>
</evidence>
<comment type="caution">
    <text evidence="2">The sequence shown here is derived from an EMBL/GenBank/DDBJ whole genome shotgun (WGS) entry which is preliminary data.</text>
</comment>
<protein>
    <submittedName>
        <fullName evidence="2">Uncharacterized protein</fullName>
    </submittedName>
</protein>
<dbReference type="EMBL" id="CAJNOI010001997">
    <property type="protein sequence ID" value="CAF1451845.1"/>
    <property type="molecule type" value="Genomic_DNA"/>
</dbReference>
<organism evidence="2 5">
    <name type="scientific">Adineta steineri</name>
    <dbReference type="NCBI Taxonomy" id="433720"/>
    <lineage>
        <taxon>Eukaryota</taxon>
        <taxon>Metazoa</taxon>
        <taxon>Spiralia</taxon>
        <taxon>Gnathifera</taxon>
        <taxon>Rotifera</taxon>
        <taxon>Eurotatoria</taxon>
        <taxon>Bdelloidea</taxon>
        <taxon>Adinetida</taxon>
        <taxon>Adinetidae</taxon>
        <taxon>Adineta</taxon>
    </lineage>
</organism>
<dbReference type="Proteomes" id="UP000663832">
    <property type="component" value="Unassembled WGS sequence"/>
</dbReference>
<dbReference type="OrthoDB" id="9972819at2759"/>
<evidence type="ECO:0000313" key="4">
    <source>
        <dbReference type="Proteomes" id="UP000663832"/>
    </source>
</evidence>
<accession>A0A815PN39</accession>
<dbReference type="EMBL" id="CAJNOM010002322">
    <property type="protein sequence ID" value="CAF1630809.1"/>
    <property type="molecule type" value="Genomic_DNA"/>
</dbReference>
<reference evidence="2" key="1">
    <citation type="submission" date="2021-02" db="EMBL/GenBank/DDBJ databases">
        <authorList>
            <person name="Nowell W R."/>
        </authorList>
    </citation>
    <scope>NUCLEOTIDE SEQUENCE</scope>
</reference>
<feature type="region of interest" description="Disordered" evidence="1">
    <location>
        <begin position="1"/>
        <end position="20"/>
    </location>
</feature>
<feature type="compositionally biased region" description="Polar residues" evidence="1">
    <location>
        <begin position="1"/>
        <end position="13"/>
    </location>
</feature>
<dbReference type="Proteomes" id="UP000663877">
    <property type="component" value="Unassembled WGS sequence"/>
</dbReference>
<sequence>MQQSEYQQLYSRHQTTRREHQRELIGPLQQLNTNVQQSLIDAKNAYEKAKESYHHEFNVLKRVFTHTASEHETQLVTPLKEIYHQEKDLANKVVKLLDDTTLETSPLETREYWNGSIAVVYNPITGRAEWKKYWHGGCHGVFNPLTGIIEWKEIYHHGVYGVFNPRLNTIEWNQNFNGGIHGVYNPTTGIVEWKSAFHAGVGGAYNSLTRQVEWKTCFHGSVVGYYDEQTQTVKWIEKWHHGLALILWNASTKTYSTTASCGWFDNE</sequence>
<proteinExistence type="predicted"/>
<name>A0A815PN39_9BILA</name>
<gene>
    <name evidence="2" type="ORF">BJG266_LOCUS40480</name>
    <name evidence="3" type="ORF">QVE165_LOCUS57356</name>
</gene>
<dbReference type="AlphaFoldDB" id="A0A815PN39"/>
<evidence type="ECO:0000313" key="3">
    <source>
        <dbReference type="EMBL" id="CAF1630809.1"/>
    </source>
</evidence>
<keyword evidence="4" id="KW-1185">Reference proteome</keyword>